<evidence type="ECO:0000313" key="2">
    <source>
        <dbReference type="Proteomes" id="UP001329915"/>
    </source>
</evidence>
<evidence type="ECO:0000313" key="1">
    <source>
        <dbReference type="EMBL" id="WRO23209.1"/>
    </source>
</evidence>
<dbReference type="RefSeq" id="WP_366922592.1">
    <property type="nucleotide sequence ID" value="NZ_CP121694.1"/>
</dbReference>
<sequence>MNIIKKMFSKKIRESENYSKKGLEAQSAADDDLAIPWVLEGDSLVLAEENRLLLKFEDTGRE</sequence>
<proteinExistence type="predicted"/>
<reference evidence="1 2" key="1">
    <citation type="submission" date="2023-04" db="EMBL/GenBank/DDBJ databases">
        <authorList>
            <person name="Hsu D."/>
        </authorList>
    </citation>
    <scope>NUCLEOTIDE SEQUENCE [LARGE SCALE GENOMIC DNA]</scope>
    <source>
        <strain evidence="1 2">MK1</strain>
    </source>
</reference>
<keyword evidence="2" id="KW-1185">Reference proteome</keyword>
<dbReference type="KEGG" id="dbc:MFMK1_003059"/>
<gene>
    <name evidence="1" type="ORF">MFMK1_003059</name>
</gene>
<dbReference type="AlphaFoldDB" id="A0AAU0UTL2"/>
<organism evidence="1 2">
    <name type="scientific">Metallumcola ferriviriculae</name>
    <dbReference type="NCBI Taxonomy" id="3039180"/>
    <lineage>
        <taxon>Bacteria</taxon>
        <taxon>Bacillati</taxon>
        <taxon>Bacillota</taxon>
        <taxon>Clostridia</taxon>
        <taxon>Neomoorellales</taxon>
        <taxon>Desulfitibacteraceae</taxon>
        <taxon>Metallumcola</taxon>
    </lineage>
</organism>
<dbReference type="EMBL" id="CP121694">
    <property type="protein sequence ID" value="WRO23209.1"/>
    <property type="molecule type" value="Genomic_DNA"/>
</dbReference>
<protein>
    <submittedName>
        <fullName evidence="1">Uncharacterized protein</fullName>
    </submittedName>
</protein>
<name>A0AAU0UTL2_9FIRM</name>
<accession>A0AAU0UTL2</accession>
<dbReference type="Proteomes" id="UP001329915">
    <property type="component" value="Chromosome"/>
</dbReference>